<feature type="compositionally biased region" description="Basic residues" evidence="1">
    <location>
        <begin position="425"/>
        <end position="441"/>
    </location>
</feature>
<feature type="compositionally biased region" description="Polar residues" evidence="1">
    <location>
        <begin position="390"/>
        <end position="403"/>
    </location>
</feature>
<organism evidence="2 3">
    <name type="scientific">Trametes pubescens</name>
    <name type="common">White-rot fungus</name>
    <dbReference type="NCBI Taxonomy" id="154538"/>
    <lineage>
        <taxon>Eukaryota</taxon>
        <taxon>Fungi</taxon>
        <taxon>Dikarya</taxon>
        <taxon>Basidiomycota</taxon>
        <taxon>Agaricomycotina</taxon>
        <taxon>Agaricomycetes</taxon>
        <taxon>Polyporales</taxon>
        <taxon>Polyporaceae</taxon>
        <taxon>Trametes</taxon>
    </lineage>
</organism>
<protein>
    <submittedName>
        <fullName evidence="2">Uncharacterized protein</fullName>
    </submittedName>
</protein>
<gene>
    <name evidence="2" type="ORF">TRAPUB_2013</name>
</gene>
<dbReference type="Proteomes" id="UP000184267">
    <property type="component" value="Unassembled WGS sequence"/>
</dbReference>
<dbReference type="EMBL" id="MNAD01001219">
    <property type="protein sequence ID" value="OJT07132.1"/>
    <property type="molecule type" value="Genomic_DNA"/>
</dbReference>
<proteinExistence type="predicted"/>
<dbReference type="OMA" id="THEYTFE"/>
<dbReference type="OrthoDB" id="2730500at2759"/>
<dbReference type="STRING" id="154538.A0A1M2VHR9"/>
<keyword evidence="3" id="KW-1185">Reference proteome</keyword>
<feature type="region of interest" description="Disordered" evidence="1">
    <location>
        <begin position="390"/>
        <end position="484"/>
    </location>
</feature>
<reference evidence="2 3" key="1">
    <citation type="submission" date="2016-10" db="EMBL/GenBank/DDBJ databases">
        <title>Genome sequence of the basidiomycete white-rot fungus Trametes pubescens.</title>
        <authorList>
            <person name="Makela M.R."/>
            <person name="Granchi Z."/>
            <person name="Peng M."/>
            <person name="De Vries R.P."/>
            <person name="Grigoriev I."/>
            <person name="Riley R."/>
            <person name="Hilden K."/>
        </authorList>
    </citation>
    <scope>NUCLEOTIDE SEQUENCE [LARGE SCALE GENOMIC DNA]</scope>
    <source>
        <strain evidence="2 3">FBCC735</strain>
    </source>
</reference>
<comment type="caution">
    <text evidence="2">The sequence shown here is derived from an EMBL/GenBank/DDBJ whole genome shotgun (WGS) entry which is preliminary data.</text>
</comment>
<evidence type="ECO:0000256" key="1">
    <source>
        <dbReference type="SAM" id="MobiDB-lite"/>
    </source>
</evidence>
<evidence type="ECO:0000313" key="3">
    <source>
        <dbReference type="Proteomes" id="UP000184267"/>
    </source>
</evidence>
<dbReference type="AlphaFoldDB" id="A0A1M2VHR9"/>
<accession>A0A1M2VHR9</accession>
<feature type="compositionally biased region" description="Low complexity" evidence="1">
    <location>
        <begin position="404"/>
        <end position="416"/>
    </location>
</feature>
<feature type="compositionally biased region" description="Polar residues" evidence="1">
    <location>
        <begin position="673"/>
        <end position="685"/>
    </location>
</feature>
<name>A0A1M2VHR9_TRAPU</name>
<feature type="region of interest" description="Disordered" evidence="1">
    <location>
        <begin position="615"/>
        <end position="711"/>
    </location>
</feature>
<sequence length="711" mass="76211">MALFGKGRRMAARLEAAENQRKYVTRLARKPYHARPKTIVIKKTPAERKVLAASRTSRREKLATALSAARAAVTEEARKLQEEFGTHDEKYFEHQILQQARVTGTKRKVNIWNAFIHAELEEWNKDLPEGAPRTSACDPEFLAYARQKWKTMPMNEKATLSTKLLKNLEAIREVKALAVQNVPINSFHDVRGSANTIFEELRRLHARTGLEVALIAVKSARDQHTPPMTFGTSNHAQHFFELSLGLKLDDVAASFEAYCLSGVSGLVERSMDIIQGLQARVANLIMQKLSQITNFSAQKMFYPSFGIHITSRFGIVLENWPVPRFIAPSAIRTRLELDVLLNAWDSGTTRFRKLTKVEWERWERQQSTAPAEPGESESSDTIHAVTFASTVTPAKPANTSEDSTQATTATTGAVATPVVLPDPKPRRRRADHGKTHKKHKRDTSPVEEARTAPAATQSAPTGGGTVTSVAATPPSGSSVRSTGNATASQTLAAVPQVAPSSAMSFMPSFLAPPPPLFTPPPLFPSAPPFTGPPLFPSAPAFPSAPIFPSAPPFAPAPPTTSAPGHSFASAPSFAAAPSPEPFATGASAAFPMHGGPGSHGRTTFVFPPSYAFSAPPGPSHGPPSATSSNGAPHEWHMPPPFAIDPALSSYPPGEGPAAVNTSTSAVMWPATPPASTSTDSVQFLQYNPEAGTSKGGRGGRGGRGRGGRGKR</sequence>
<feature type="compositionally biased region" description="Basic residues" evidence="1">
    <location>
        <begin position="700"/>
        <end position="711"/>
    </location>
</feature>
<feature type="compositionally biased region" description="Polar residues" evidence="1">
    <location>
        <begin position="474"/>
        <end position="484"/>
    </location>
</feature>
<feature type="region of interest" description="Disordered" evidence="1">
    <location>
        <begin position="555"/>
        <end position="575"/>
    </location>
</feature>
<evidence type="ECO:0000313" key="2">
    <source>
        <dbReference type="EMBL" id="OJT07132.1"/>
    </source>
</evidence>
<feature type="compositionally biased region" description="Low complexity" evidence="1">
    <location>
        <begin position="561"/>
        <end position="575"/>
    </location>
</feature>